<name>A0ACC4DQK7_PURLI</name>
<evidence type="ECO:0000313" key="2">
    <source>
        <dbReference type="Proteomes" id="UP001638806"/>
    </source>
</evidence>
<evidence type="ECO:0000313" key="1">
    <source>
        <dbReference type="EMBL" id="KAL3958393.1"/>
    </source>
</evidence>
<dbReference type="EMBL" id="JBGNUJ010000006">
    <property type="protein sequence ID" value="KAL3958393.1"/>
    <property type="molecule type" value="Genomic_DNA"/>
</dbReference>
<keyword evidence="2" id="KW-1185">Reference proteome</keyword>
<sequence>MTSTQLPPLNLGDGLRMSLFPSDFRIPDKPDASAAPAAKAPAAAYVELDGLDTERKTAPVEMPATPEPLKLQTHEPQPQPQELPAAEPHVPRRRPPRRRPRPYPSTQSRCIHRVSGRGHQRDHCRQAQAEELDAPARRDQLIAQARDAEPFDRAWRYRPGQKQHELFKLLAQISFGVYLMLKGMANSNAQVISILQGHIDEIDDHARGPEPGDRGPQRPHRASQATLSNVNVFEELLEDRNFRCEILEGNQKIDHVLSRTNAAMTQWDDDIDTGLQCTAAFTSWLSDETDESLRLTRPDVADVIDAMKGNAEGWLNAFDEINDRTQEVNNLVIRLTTVIAEMEKKAGEVSRRTWAMIPPFTAPHLARIAQSPSNSTSIPSTSSRQSVARPVQQATLSNSTSVPSISSRQSVVRSVAPPAFAARRQPTFDP</sequence>
<dbReference type="Proteomes" id="UP001638806">
    <property type="component" value="Unassembled WGS sequence"/>
</dbReference>
<reference evidence="1" key="1">
    <citation type="submission" date="2024-12" db="EMBL/GenBank/DDBJ databases">
        <title>Comparative genomics and development of molecular markers within Purpureocillium lilacinum and among Purpureocillium species.</title>
        <authorList>
            <person name="Yeh Z.-Y."/>
            <person name="Ni N.-T."/>
            <person name="Lo P.-H."/>
            <person name="Mushyakhwo K."/>
            <person name="Lin C.-F."/>
            <person name="Nai Y.-S."/>
        </authorList>
    </citation>
    <scope>NUCLEOTIDE SEQUENCE</scope>
    <source>
        <strain evidence="1">NCHU-NPUST-175</strain>
    </source>
</reference>
<organism evidence="1 2">
    <name type="scientific">Purpureocillium lilacinum</name>
    <name type="common">Paecilomyces lilacinus</name>
    <dbReference type="NCBI Taxonomy" id="33203"/>
    <lineage>
        <taxon>Eukaryota</taxon>
        <taxon>Fungi</taxon>
        <taxon>Dikarya</taxon>
        <taxon>Ascomycota</taxon>
        <taxon>Pezizomycotina</taxon>
        <taxon>Sordariomycetes</taxon>
        <taxon>Hypocreomycetidae</taxon>
        <taxon>Hypocreales</taxon>
        <taxon>Ophiocordycipitaceae</taxon>
        <taxon>Purpureocillium</taxon>
    </lineage>
</organism>
<accession>A0ACC4DQK7</accession>
<gene>
    <name evidence="1" type="ORF">ACCO45_006555</name>
</gene>
<protein>
    <submittedName>
        <fullName evidence="1">Uncharacterized protein</fullName>
    </submittedName>
</protein>
<proteinExistence type="predicted"/>
<comment type="caution">
    <text evidence="1">The sequence shown here is derived from an EMBL/GenBank/DDBJ whole genome shotgun (WGS) entry which is preliminary data.</text>
</comment>